<organism evidence="13 14">
    <name type="scientific">Citrullus colocynthis</name>
    <name type="common">colocynth</name>
    <dbReference type="NCBI Taxonomy" id="252529"/>
    <lineage>
        <taxon>Eukaryota</taxon>
        <taxon>Viridiplantae</taxon>
        <taxon>Streptophyta</taxon>
        <taxon>Embryophyta</taxon>
        <taxon>Tracheophyta</taxon>
        <taxon>Spermatophyta</taxon>
        <taxon>Magnoliopsida</taxon>
        <taxon>eudicotyledons</taxon>
        <taxon>Gunneridae</taxon>
        <taxon>Pentapetalae</taxon>
        <taxon>rosids</taxon>
        <taxon>fabids</taxon>
        <taxon>Cucurbitales</taxon>
        <taxon>Cucurbitaceae</taxon>
        <taxon>Benincaseae</taxon>
        <taxon>Citrullus</taxon>
    </lineage>
</organism>
<evidence type="ECO:0000313" key="13">
    <source>
        <dbReference type="EMBL" id="CAK9319858.1"/>
    </source>
</evidence>
<evidence type="ECO:0000256" key="9">
    <source>
        <dbReference type="ARBA" id="ARBA00022842"/>
    </source>
</evidence>
<accession>A0ABP0YH75</accession>
<dbReference type="EMBL" id="OZ021738">
    <property type="protein sequence ID" value="CAK9319858.1"/>
    <property type="molecule type" value="Genomic_DNA"/>
</dbReference>
<proteinExistence type="inferred from homology"/>
<evidence type="ECO:0000256" key="2">
    <source>
        <dbReference type="ARBA" id="ARBA00001920"/>
    </source>
</evidence>
<comment type="similarity">
    <text evidence="4">Belongs to the TPP enzyme family.</text>
</comment>
<dbReference type="InterPro" id="IPR011766">
    <property type="entry name" value="TPP_enzyme_TPP-bd"/>
</dbReference>
<name>A0ABP0YH75_9ROSI</name>
<keyword evidence="7" id="KW-0479">Metal-binding</keyword>
<comment type="catalytic activity">
    <reaction evidence="1">
        <text>a 2-oxocarboxylate + H(+) = an aldehyde + CO2</text>
        <dbReference type="Rhea" id="RHEA:11628"/>
        <dbReference type="ChEBI" id="CHEBI:15378"/>
        <dbReference type="ChEBI" id="CHEBI:16526"/>
        <dbReference type="ChEBI" id="CHEBI:17478"/>
        <dbReference type="ChEBI" id="CHEBI:35179"/>
        <dbReference type="EC" id="4.1.1.1"/>
    </reaction>
</comment>
<evidence type="ECO:0000256" key="3">
    <source>
        <dbReference type="ARBA" id="ARBA00001964"/>
    </source>
</evidence>
<dbReference type="InterPro" id="IPR012110">
    <property type="entry name" value="PDC/IPDC-like"/>
</dbReference>
<keyword evidence="10" id="KW-0786">Thiamine pyrophosphate</keyword>
<evidence type="ECO:0000256" key="6">
    <source>
        <dbReference type="ARBA" id="ARBA00013202"/>
    </source>
</evidence>
<comment type="cofactor">
    <cofactor evidence="3">
        <name>thiamine diphosphate</name>
        <dbReference type="ChEBI" id="CHEBI:58937"/>
    </cofactor>
</comment>
<evidence type="ECO:0000256" key="7">
    <source>
        <dbReference type="ARBA" id="ARBA00022723"/>
    </source>
</evidence>
<comment type="cofactor">
    <cofactor evidence="2">
        <name>a metal cation</name>
        <dbReference type="ChEBI" id="CHEBI:25213"/>
    </cofactor>
</comment>
<dbReference type="InterPro" id="IPR029061">
    <property type="entry name" value="THDP-binding"/>
</dbReference>
<keyword evidence="11" id="KW-0456">Lyase</keyword>
<evidence type="ECO:0000256" key="8">
    <source>
        <dbReference type="ARBA" id="ARBA00022793"/>
    </source>
</evidence>
<sequence length="143" mass="15865">MLSSNMTMISETGDSWFHCQKLKLPRSCGYEVQLLYASIGWSLGATLGYAQAAPEERVVLCIGDGSFQVHTEEELVNAIEITMGDRNDCLCLIEVIVHRDDMSKELLEFGSKIAAMGSRPQNFCKVEYSCIIQLAVIILLSLL</sequence>
<reference evidence="13 14" key="1">
    <citation type="submission" date="2024-03" db="EMBL/GenBank/DDBJ databases">
        <authorList>
            <person name="Gkanogiannis A."/>
            <person name="Becerra Lopez-Lavalle L."/>
        </authorList>
    </citation>
    <scope>NUCLEOTIDE SEQUENCE [LARGE SCALE GENOMIC DNA]</scope>
</reference>
<keyword evidence="8" id="KW-0210">Decarboxylase</keyword>
<evidence type="ECO:0000256" key="10">
    <source>
        <dbReference type="ARBA" id="ARBA00023052"/>
    </source>
</evidence>
<keyword evidence="14" id="KW-1185">Reference proteome</keyword>
<dbReference type="EC" id="4.1.1.1" evidence="6"/>
<evidence type="ECO:0000256" key="4">
    <source>
        <dbReference type="ARBA" id="ARBA00007812"/>
    </source>
</evidence>
<gene>
    <name evidence="13" type="ORF">CITCOLO1_LOCUS11879</name>
</gene>
<dbReference type="SUPFAM" id="SSF52518">
    <property type="entry name" value="Thiamin diphosphate-binding fold (THDP-binding)"/>
    <property type="match status" value="1"/>
</dbReference>
<evidence type="ECO:0000259" key="12">
    <source>
        <dbReference type="Pfam" id="PF02775"/>
    </source>
</evidence>
<protein>
    <recommendedName>
        <fullName evidence="6">pyruvate decarboxylase</fullName>
        <ecNumber evidence="6">4.1.1.1</ecNumber>
    </recommendedName>
</protein>
<evidence type="ECO:0000256" key="1">
    <source>
        <dbReference type="ARBA" id="ARBA00001041"/>
    </source>
</evidence>
<evidence type="ECO:0000313" key="14">
    <source>
        <dbReference type="Proteomes" id="UP001642487"/>
    </source>
</evidence>
<comment type="subunit">
    <text evidence="5">Homotetramer.</text>
</comment>
<dbReference type="Gene3D" id="3.40.50.970">
    <property type="match status" value="1"/>
</dbReference>
<dbReference type="Proteomes" id="UP001642487">
    <property type="component" value="Chromosome 4"/>
</dbReference>
<feature type="domain" description="Thiamine pyrophosphate enzyme TPP-binding" evidence="12">
    <location>
        <begin position="33"/>
        <end position="80"/>
    </location>
</feature>
<evidence type="ECO:0000256" key="11">
    <source>
        <dbReference type="ARBA" id="ARBA00023239"/>
    </source>
</evidence>
<keyword evidence="9" id="KW-0460">Magnesium</keyword>
<evidence type="ECO:0000256" key="5">
    <source>
        <dbReference type="ARBA" id="ARBA00011881"/>
    </source>
</evidence>
<dbReference type="Pfam" id="PF02775">
    <property type="entry name" value="TPP_enzyme_C"/>
    <property type="match status" value="1"/>
</dbReference>
<dbReference type="PANTHER" id="PTHR43452:SF6">
    <property type="entry name" value="PYRUVATE DECARBOXYLASE 2"/>
    <property type="match status" value="1"/>
</dbReference>
<dbReference type="PANTHER" id="PTHR43452">
    <property type="entry name" value="PYRUVATE DECARBOXYLASE"/>
    <property type="match status" value="1"/>
</dbReference>